<evidence type="ECO:0000313" key="2">
    <source>
        <dbReference type="EMBL" id="WXA92572.1"/>
    </source>
</evidence>
<gene>
    <name evidence="2" type="ORF">LZC95_39760</name>
</gene>
<proteinExistence type="predicted"/>
<evidence type="ECO:0000313" key="3">
    <source>
        <dbReference type="Proteomes" id="UP001379533"/>
    </source>
</evidence>
<keyword evidence="3" id="KW-1185">Reference proteome</keyword>
<name>A0ABZ2K5Q7_9BACT</name>
<evidence type="ECO:0000256" key="1">
    <source>
        <dbReference type="SAM" id="MobiDB-lite"/>
    </source>
</evidence>
<organism evidence="2 3">
    <name type="scientific">Pendulispora brunnea</name>
    <dbReference type="NCBI Taxonomy" id="2905690"/>
    <lineage>
        <taxon>Bacteria</taxon>
        <taxon>Pseudomonadati</taxon>
        <taxon>Myxococcota</taxon>
        <taxon>Myxococcia</taxon>
        <taxon>Myxococcales</taxon>
        <taxon>Sorangiineae</taxon>
        <taxon>Pendulisporaceae</taxon>
        <taxon>Pendulispora</taxon>
    </lineage>
</organism>
<dbReference type="RefSeq" id="WP_394843176.1">
    <property type="nucleotide sequence ID" value="NZ_CP089982.1"/>
</dbReference>
<reference evidence="2 3" key="1">
    <citation type="submission" date="2021-12" db="EMBL/GenBank/DDBJ databases">
        <title>Discovery of the Pendulisporaceae a myxobacterial family with distinct sporulation behavior and unique specialized metabolism.</title>
        <authorList>
            <person name="Garcia R."/>
            <person name="Popoff A."/>
            <person name="Bader C.D."/>
            <person name="Loehr J."/>
            <person name="Walesch S."/>
            <person name="Walt C."/>
            <person name="Boldt J."/>
            <person name="Bunk B."/>
            <person name="Haeckl F.J.F.P.J."/>
            <person name="Gunesch A.P."/>
            <person name="Birkelbach J."/>
            <person name="Nuebel U."/>
            <person name="Pietschmann T."/>
            <person name="Bach T."/>
            <person name="Mueller R."/>
        </authorList>
    </citation>
    <scope>NUCLEOTIDE SEQUENCE [LARGE SCALE GENOMIC DNA]</scope>
    <source>
        <strain evidence="2 3">MSr12523</strain>
    </source>
</reference>
<sequence length="91" mass="10054">MPKDKKKKKSALAAAATRKLSSIGAPQMTPEQLAHSLLHAEERGEVQRVSLDDGSWAWAMQDAQGQTRILKPTPAMLEALDRFEREGHPAH</sequence>
<dbReference type="EMBL" id="CP089982">
    <property type="protein sequence ID" value="WXA92572.1"/>
    <property type="molecule type" value="Genomic_DNA"/>
</dbReference>
<protein>
    <submittedName>
        <fullName evidence="2">Uncharacterized protein</fullName>
    </submittedName>
</protein>
<feature type="compositionally biased region" description="Basic residues" evidence="1">
    <location>
        <begin position="1"/>
        <end position="10"/>
    </location>
</feature>
<accession>A0ABZ2K5Q7</accession>
<feature type="region of interest" description="Disordered" evidence="1">
    <location>
        <begin position="1"/>
        <end position="25"/>
    </location>
</feature>
<dbReference type="Proteomes" id="UP001379533">
    <property type="component" value="Chromosome"/>
</dbReference>